<organism evidence="1 2">
    <name type="scientific">Populus trichocarpa</name>
    <name type="common">Western balsam poplar</name>
    <name type="synonym">Populus balsamifera subsp. trichocarpa</name>
    <dbReference type="NCBI Taxonomy" id="3694"/>
    <lineage>
        <taxon>Eukaryota</taxon>
        <taxon>Viridiplantae</taxon>
        <taxon>Streptophyta</taxon>
        <taxon>Embryophyta</taxon>
        <taxon>Tracheophyta</taxon>
        <taxon>Spermatophyta</taxon>
        <taxon>Magnoliopsida</taxon>
        <taxon>eudicotyledons</taxon>
        <taxon>Gunneridae</taxon>
        <taxon>Pentapetalae</taxon>
        <taxon>rosids</taxon>
        <taxon>fabids</taxon>
        <taxon>Malpighiales</taxon>
        <taxon>Salicaceae</taxon>
        <taxon>Saliceae</taxon>
        <taxon>Populus</taxon>
    </lineage>
</organism>
<reference evidence="1 2" key="1">
    <citation type="journal article" date="2006" name="Science">
        <title>The genome of black cottonwood, Populus trichocarpa (Torr. &amp; Gray).</title>
        <authorList>
            <person name="Tuskan G.A."/>
            <person name="Difazio S."/>
            <person name="Jansson S."/>
            <person name="Bohlmann J."/>
            <person name="Grigoriev I."/>
            <person name="Hellsten U."/>
            <person name="Putnam N."/>
            <person name="Ralph S."/>
            <person name="Rombauts S."/>
            <person name="Salamov A."/>
            <person name="Schein J."/>
            <person name="Sterck L."/>
            <person name="Aerts A."/>
            <person name="Bhalerao R.R."/>
            <person name="Bhalerao R.P."/>
            <person name="Blaudez D."/>
            <person name="Boerjan W."/>
            <person name="Brun A."/>
            <person name="Brunner A."/>
            <person name="Busov V."/>
            <person name="Campbell M."/>
            <person name="Carlson J."/>
            <person name="Chalot M."/>
            <person name="Chapman J."/>
            <person name="Chen G.L."/>
            <person name="Cooper D."/>
            <person name="Coutinho P.M."/>
            <person name="Couturier J."/>
            <person name="Covert S."/>
            <person name="Cronk Q."/>
            <person name="Cunningham R."/>
            <person name="Davis J."/>
            <person name="Degroeve S."/>
            <person name="Dejardin A."/>
            <person name="Depamphilis C."/>
            <person name="Detter J."/>
            <person name="Dirks B."/>
            <person name="Dubchak I."/>
            <person name="Duplessis S."/>
            <person name="Ehlting J."/>
            <person name="Ellis B."/>
            <person name="Gendler K."/>
            <person name="Goodstein D."/>
            <person name="Gribskov M."/>
            <person name="Grimwood J."/>
            <person name="Groover A."/>
            <person name="Gunter L."/>
            <person name="Hamberger B."/>
            <person name="Heinze B."/>
            <person name="Helariutta Y."/>
            <person name="Henrissat B."/>
            <person name="Holligan D."/>
            <person name="Holt R."/>
            <person name="Huang W."/>
            <person name="Islam-Faridi N."/>
            <person name="Jones S."/>
            <person name="Jones-Rhoades M."/>
            <person name="Jorgensen R."/>
            <person name="Joshi C."/>
            <person name="Kangasjarvi J."/>
            <person name="Karlsson J."/>
            <person name="Kelleher C."/>
            <person name="Kirkpatrick R."/>
            <person name="Kirst M."/>
            <person name="Kohler A."/>
            <person name="Kalluri U."/>
            <person name="Larimer F."/>
            <person name="Leebens-Mack J."/>
            <person name="Leple J.C."/>
            <person name="Locascio P."/>
            <person name="Lou Y."/>
            <person name="Lucas S."/>
            <person name="Martin F."/>
            <person name="Montanini B."/>
            <person name="Napoli C."/>
            <person name="Nelson D.R."/>
            <person name="Nelson C."/>
            <person name="Nieminen K."/>
            <person name="Nilsson O."/>
            <person name="Pereda V."/>
            <person name="Peter G."/>
            <person name="Philippe R."/>
            <person name="Pilate G."/>
            <person name="Poliakov A."/>
            <person name="Razumovskaya J."/>
            <person name="Richardson P."/>
            <person name="Rinaldi C."/>
            <person name="Ritland K."/>
            <person name="Rouze P."/>
            <person name="Ryaboy D."/>
            <person name="Schmutz J."/>
            <person name="Schrader J."/>
            <person name="Segerman B."/>
            <person name="Shin H."/>
            <person name="Siddiqui A."/>
            <person name="Sterky F."/>
            <person name="Terry A."/>
            <person name="Tsai C.J."/>
            <person name="Uberbacher E."/>
            <person name="Unneberg P."/>
            <person name="Vahala J."/>
            <person name="Wall K."/>
            <person name="Wessler S."/>
            <person name="Yang G."/>
            <person name="Yin T."/>
            <person name="Douglas C."/>
            <person name="Marra M."/>
            <person name="Sandberg G."/>
            <person name="Van de Peer Y."/>
            <person name="Rokhsar D."/>
        </authorList>
    </citation>
    <scope>NUCLEOTIDE SEQUENCE [LARGE SCALE GENOMIC DNA]</scope>
    <source>
        <strain evidence="2">cv. Nisqually</strain>
    </source>
</reference>
<evidence type="ECO:0000313" key="1">
    <source>
        <dbReference type="EMBL" id="RQO94029.1"/>
    </source>
</evidence>
<proteinExistence type="predicted"/>
<dbReference type="Proteomes" id="UP000006729">
    <property type="component" value="Chromosome 8"/>
</dbReference>
<dbReference type="InParanoid" id="A0A3N7FDA6"/>
<sequence>MTTSLSSRLSRMPTISLTHWVRGFTRDVIKPMS</sequence>
<name>A0A3N7FDA6_POPTR</name>
<keyword evidence="2" id="KW-1185">Reference proteome</keyword>
<evidence type="ECO:0000313" key="2">
    <source>
        <dbReference type="Proteomes" id="UP000006729"/>
    </source>
</evidence>
<dbReference type="AlphaFoldDB" id="A0A3N7FDA6"/>
<gene>
    <name evidence="1" type="ORF">POPTR_008G015050</name>
</gene>
<protein>
    <submittedName>
        <fullName evidence="1">Uncharacterized protein</fullName>
    </submittedName>
</protein>
<dbReference type="EMBL" id="CM009297">
    <property type="protein sequence ID" value="RQO94029.1"/>
    <property type="molecule type" value="Genomic_DNA"/>
</dbReference>
<accession>A0A3N7FDA6</accession>